<proteinExistence type="predicted"/>
<accession>A0A4Z2J5V0</accession>
<name>A0A4Z2J5V0_9TELE</name>
<reference evidence="1 2" key="1">
    <citation type="submission" date="2019-03" db="EMBL/GenBank/DDBJ databases">
        <title>First draft genome of Liparis tanakae, snailfish: a comprehensive survey of snailfish specific genes.</title>
        <authorList>
            <person name="Kim W."/>
            <person name="Song I."/>
            <person name="Jeong J.-H."/>
            <person name="Kim D."/>
            <person name="Kim S."/>
            <person name="Ryu S."/>
            <person name="Song J.Y."/>
            <person name="Lee S.K."/>
        </authorList>
    </citation>
    <scope>NUCLEOTIDE SEQUENCE [LARGE SCALE GENOMIC DNA]</scope>
    <source>
        <tissue evidence="1">Muscle</tissue>
    </source>
</reference>
<sequence length="129" mass="14441">MMSSKYAVRLTNRQQQCPCCCLPELIQTLENLQLVGHDGDQLLLSCSIQLEEKDYITDHGELPVQLFDLQVDLVLALKHLADLPESKKIPTPFHWSAAPYTGPSRPCSLVNHTACRQEPRNAVSLSCLI</sequence>
<dbReference type="AlphaFoldDB" id="A0A4Z2J5V0"/>
<protein>
    <submittedName>
        <fullName evidence="1">Uncharacterized protein</fullName>
    </submittedName>
</protein>
<evidence type="ECO:0000313" key="1">
    <source>
        <dbReference type="EMBL" id="TNN85291.1"/>
    </source>
</evidence>
<dbReference type="EMBL" id="SRLO01000021">
    <property type="protein sequence ID" value="TNN85291.1"/>
    <property type="molecule type" value="Genomic_DNA"/>
</dbReference>
<gene>
    <name evidence="1" type="ORF">EYF80_004313</name>
</gene>
<dbReference type="Proteomes" id="UP000314294">
    <property type="component" value="Unassembled WGS sequence"/>
</dbReference>
<evidence type="ECO:0000313" key="2">
    <source>
        <dbReference type="Proteomes" id="UP000314294"/>
    </source>
</evidence>
<comment type="caution">
    <text evidence="1">The sequence shown here is derived from an EMBL/GenBank/DDBJ whole genome shotgun (WGS) entry which is preliminary data.</text>
</comment>
<organism evidence="1 2">
    <name type="scientific">Liparis tanakae</name>
    <name type="common">Tanaka's snailfish</name>
    <dbReference type="NCBI Taxonomy" id="230148"/>
    <lineage>
        <taxon>Eukaryota</taxon>
        <taxon>Metazoa</taxon>
        <taxon>Chordata</taxon>
        <taxon>Craniata</taxon>
        <taxon>Vertebrata</taxon>
        <taxon>Euteleostomi</taxon>
        <taxon>Actinopterygii</taxon>
        <taxon>Neopterygii</taxon>
        <taxon>Teleostei</taxon>
        <taxon>Neoteleostei</taxon>
        <taxon>Acanthomorphata</taxon>
        <taxon>Eupercaria</taxon>
        <taxon>Perciformes</taxon>
        <taxon>Cottioidei</taxon>
        <taxon>Cottales</taxon>
        <taxon>Liparidae</taxon>
        <taxon>Liparis</taxon>
    </lineage>
</organism>
<keyword evidence="2" id="KW-1185">Reference proteome</keyword>